<name>A0A8H5AU69_9AGAR</name>
<dbReference type="Proteomes" id="UP000567179">
    <property type="component" value="Unassembled WGS sequence"/>
</dbReference>
<evidence type="ECO:0000313" key="1">
    <source>
        <dbReference type="EMBL" id="KAF5311072.1"/>
    </source>
</evidence>
<accession>A0A8H5AU69</accession>
<gene>
    <name evidence="1" type="ORF">D9619_007655</name>
</gene>
<dbReference type="EMBL" id="JAACJJ010000057">
    <property type="protein sequence ID" value="KAF5311072.1"/>
    <property type="molecule type" value="Genomic_DNA"/>
</dbReference>
<dbReference type="AlphaFoldDB" id="A0A8H5AU69"/>
<protein>
    <submittedName>
        <fullName evidence="1">Uncharacterized protein</fullName>
    </submittedName>
</protein>
<proteinExistence type="predicted"/>
<comment type="caution">
    <text evidence="1">The sequence shown here is derived from an EMBL/GenBank/DDBJ whole genome shotgun (WGS) entry which is preliminary data.</text>
</comment>
<sequence>MHSLQASRCRNRKANLDFRQPVFDVVGAYAHMSHVYTPRAIERGVRRSRALRAAGSSRSQTMQARTSFPRLVNIIPHFRAFNVQPIHLRAYACGISKSIVSCTRPARQFVWVRYSFRSATTVHMTPSSCLPMMVAFENVNGPLETLKAGGLEPPPSRRPPYVPPVHSSLYSRIWIPPPKVLSLAYTYILVTKADDISLAVIDV</sequence>
<keyword evidence="2" id="KW-1185">Reference proteome</keyword>
<evidence type="ECO:0000313" key="2">
    <source>
        <dbReference type="Proteomes" id="UP000567179"/>
    </source>
</evidence>
<organism evidence="1 2">
    <name type="scientific">Psilocybe cf. subviscida</name>
    <dbReference type="NCBI Taxonomy" id="2480587"/>
    <lineage>
        <taxon>Eukaryota</taxon>
        <taxon>Fungi</taxon>
        <taxon>Dikarya</taxon>
        <taxon>Basidiomycota</taxon>
        <taxon>Agaricomycotina</taxon>
        <taxon>Agaricomycetes</taxon>
        <taxon>Agaricomycetidae</taxon>
        <taxon>Agaricales</taxon>
        <taxon>Agaricineae</taxon>
        <taxon>Strophariaceae</taxon>
        <taxon>Psilocybe</taxon>
    </lineage>
</organism>
<reference evidence="1 2" key="1">
    <citation type="journal article" date="2020" name="ISME J.">
        <title>Uncovering the hidden diversity of litter-decomposition mechanisms in mushroom-forming fungi.</title>
        <authorList>
            <person name="Floudas D."/>
            <person name="Bentzer J."/>
            <person name="Ahren D."/>
            <person name="Johansson T."/>
            <person name="Persson P."/>
            <person name="Tunlid A."/>
        </authorList>
    </citation>
    <scope>NUCLEOTIDE SEQUENCE [LARGE SCALE GENOMIC DNA]</scope>
    <source>
        <strain evidence="1 2">CBS 101986</strain>
    </source>
</reference>